<accession>A0ABN9L024</accession>
<keyword evidence="2" id="KW-1185">Reference proteome</keyword>
<reference evidence="1" key="1">
    <citation type="submission" date="2023-07" db="EMBL/GenBank/DDBJ databases">
        <authorList>
            <person name="Stuckert A."/>
        </authorList>
    </citation>
    <scope>NUCLEOTIDE SEQUENCE</scope>
</reference>
<evidence type="ECO:0000313" key="2">
    <source>
        <dbReference type="Proteomes" id="UP001176940"/>
    </source>
</evidence>
<name>A0ABN9L024_9NEOB</name>
<dbReference type="EMBL" id="CAUEEQ010006190">
    <property type="protein sequence ID" value="CAJ0929879.1"/>
    <property type="molecule type" value="Genomic_DNA"/>
</dbReference>
<evidence type="ECO:0000313" key="1">
    <source>
        <dbReference type="EMBL" id="CAJ0929879.1"/>
    </source>
</evidence>
<sequence length="68" mass="8029">MVVRLIVRIYSILMAWQRWSQEASVGKKLISKSRIKKHKQLKMKLRAIQSYKKEKAGWNLAKFSHGDT</sequence>
<gene>
    <name evidence="1" type="ORF">RIMI_LOCUS3973028</name>
</gene>
<dbReference type="Proteomes" id="UP001176940">
    <property type="component" value="Unassembled WGS sequence"/>
</dbReference>
<protein>
    <submittedName>
        <fullName evidence="1">Uncharacterized protein</fullName>
    </submittedName>
</protein>
<proteinExistence type="predicted"/>
<organism evidence="1 2">
    <name type="scientific">Ranitomeya imitator</name>
    <name type="common">mimic poison frog</name>
    <dbReference type="NCBI Taxonomy" id="111125"/>
    <lineage>
        <taxon>Eukaryota</taxon>
        <taxon>Metazoa</taxon>
        <taxon>Chordata</taxon>
        <taxon>Craniata</taxon>
        <taxon>Vertebrata</taxon>
        <taxon>Euteleostomi</taxon>
        <taxon>Amphibia</taxon>
        <taxon>Batrachia</taxon>
        <taxon>Anura</taxon>
        <taxon>Neobatrachia</taxon>
        <taxon>Hyloidea</taxon>
        <taxon>Dendrobatidae</taxon>
        <taxon>Dendrobatinae</taxon>
        <taxon>Ranitomeya</taxon>
    </lineage>
</organism>
<comment type="caution">
    <text evidence="1">The sequence shown here is derived from an EMBL/GenBank/DDBJ whole genome shotgun (WGS) entry which is preliminary data.</text>
</comment>